<sequence>VAFLYGALMVFTASLLLKFYYLDFSSYASESIEAVQALAGDAFLLLAVSLAVLLVDVVTSAMYPVMVKEFRQGKKISFRRAFSFALQKFWVTVPAVLAYLLIFSIISFPFIFFFDLAVVSGNFSQLFFSLLGVVAVIFLTNVLFYFIYPVSTLEKGNFVSALFSTVKLGQKDLSMVSKAAVFPFIVSLANFAVAFLVENPAFLALFVFLRFLTALVYSYHLVLNPVIYFEGRI</sequence>
<gene>
    <name evidence="2" type="ORF">J4224_02160</name>
</gene>
<feature type="transmembrane region" description="Helical" evidence="1">
    <location>
        <begin position="203"/>
        <end position="223"/>
    </location>
</feature>
<dbReference type="EMBL" id="JAGVWF010000029">
    <property type="protein sequence ID" value="MBS3059208.1"/>
    <property type="molecule type" value="Genomic_DNA"/>
</dbReference>
<feature type="non-terminal residue" evidence="2">
    <location>
        <position position="1"/>
    </location>
</feature>
<comment type="caution">
    <text evidence="2">The sequence shown here is derived from an EMBL/GenBank/DDBJ whole genome shotgun (WGS) entry which is preliminary data.</text>
</comment>
<evidence type="ECO:0000313" key="2">
    <source>
        <dbReference type="EMBL" id="MBS3059208.1"/>
    </source>
</evidence>
<organism evidence="2 3">
    <name type="scientific">Candidatus Iainarchaeum sp</name>
    <dbReference type="NCBI Taxonomy" id="3101447"/>
    <lineage>
        <taxon>Archaea</taxon>
        <taxon>Candidatus Iainarchaeota</taxon>
        <taxon>Candidatus Iainarchaeia</taxon>
        <taxon>Candidatus Iainarchaeales</taxon>
        <taxon>Candidatus Iainarchaeaceae</taxon>
        <taxon>Candidatus Iainarchaeum</taxon>
    </lineage>
</organism>
<feature type="transmembrane region" description="Helical" evidence="1">
    <location>
        <begin position="126"/>
        <end position="148"/>
    </location>
</feature>
<feature type="transmembrane region" description="Helical" evidence="1">
    <location>
        <begin position="179"/>
        <end position="197"/>
    </location>
</feature>
<feature type="transmembrane region" description="Helical" evidence="1">
    <location>
        <begin position="42"/>
        <end position="67"/>
    </location>
</feature>
<dbReference type="Proteomes" id="UP000683213">
    <property type="component" value="Unassembled WGS sequence"/>
</dbReference>
<feature type="transmembrane region" description="Helical" evidence="1">
    <location>
        <begin position="5"/>
        <end position="22"/>
    </location>
</feature>
<evidence type="ECO:0000313" key="3">
    <source>
        <dbReference type="Proteomes" id="UP000683213"/>
    </source>
</evidence>
<proteinExistence type="predicted"/>
<feature type="transmembrane region" description="Helical" evidence="1">
    <location>
        <begin position="88"/>
        <end position="114"/>
    </location>
</feature>
<name>A0A8T4KVU5_9ARCH</name>
<dbReference type="AlphaFoldDB" id="A0A8T4KVU5"/>
<keyword evidence="1" id="KW-1133">Transmembrane helix</keyword>
<evidence type="ECO:0008006" key="4">
    <source>
        <dbReference type="Google" id="ProtNLM"/>
    </source>
</evidence>
<protein>
    <recommendedName>
        <fullName evidence="4">DUF4013 domain-containing protein</fullName>
    </recommendedName>
</protein>
<keyword evidence="1" id="KW-0812">Transmembrane</keyword>
<evidence type="ECO:0000256" key="1">
    <source>
        <dbReference type="SAM" id="Phobius"/>
    </source>
</evidence>
<reference evidence="2" key="1">
    <citation type="submission" date="2021-03" db="EMBL/GenBank/DDBJ databases">
        <authorList>
            <person name="Jaffe A."/>
        </authorList>
    </citation>
    <scope>NUCLEOTIDE SEQUENCE</scope>
    <source>
        <strain evidence="2">RIFCSPHIGHO2_01_FULL_GW2011_AR10_43_9</strain>
    </source>
</reference>
<accession>A0A8T4KVU5</accession>
<keyword evidence="1" id="KW-0472">Membrane</keyword>
<reference evidence="2" key="2">
    <citation type="submission" date="2021-05" db="EMBL/GenBank/DDBJ databases">
        <title>Protein family content uncovers lineage relationships and bacterial pathway maintenance mechanisms in DPANN archaea.</title>
        <authorList>
            <person name="Castelle C.J."/>
            <person name="Meheust R."/>
            <person name="Jaffe A.L."/>
            <person name="Seitz K."/>
            <person name="Gong X."/>
            <person name="Baker B.J."/>
            <person name="Banfield J.F."/>
        </authorList>
    </citation>
    <scope>NUCLEOTIDE SEQUENCE</scope>
    <source>
        <strain evidence="2">RIFCSPHIGHO2_01_FULL_GW2011_AR10_43_9</strain>
    </source>
</reference>